<evidence type="ECO:0000313" key="2">
    <source>
        <dbReference type="EMBL" id="KHD96536.1"/>
    </source>
</evidence>
<dbReference type="InterPro" id="IPR051604">
    <property type="entry name" value="Ergot_Alk_Oxidoreductase"/>
</dbReference>
<dbReference type="Proteomes" id="UP000030466">
    <property type="component" value="Unassembled WGS sequence"/>
</dbReference>
<dbReference type="InterPro" id="IPR008030">
    <property type="entry name" value="NmrA-like"/>
</dbReference>
<dbReference type="Pfam" id="PF05368">
    <property type="entry name" value="NmrA"/>
    <property type="match status" value="1"/>
</dbReference>
<reference evidence="2 3" key="1">
    <citation type="journal article" date="2003" name="Int. J. Syst. Evol. Microbiol.">
        <title>Kocuria polaris sp. nov., an orange-pigmented psychrophilic bacterium isolated from an Antarctic cyanobacterial mat sample.</title>
        <authorList>
            <person name="Reddy G.S."/>
            <person name="Prakash J.S."/>
            <person name="Prabahar V."/>
            <person name="Matsumoto G.I."/>
            <person name="Stackebrandt E."/>
            <person name="Shivaji S."/>
        </authorList>
    </citation>
    <scope>NUCLEOTIDE SEQUENCE [LARGE SCALE GENOMIC DNA]</scope>
    <source>
        <strain evidence="2 3">CMS 76or</strain>
    </source>
</reference>
<comment type="caution">
    <text evidence="2">The sequence shown here is derived from an EMBL/GenBank/DDBJ whole genome shotgun (WGS) entry which is preliminary data.</text>
</comment>
<dbReference type="InterPro" id="IPR036291">
    <property type="entry name" value="NAD(P)-bd_dom_sf"/>
</dbReference>
<dbReference type="PANTHER" id="PTHR43162:SF1">
    <property type="entry name" value="PRESTALK A DIFFERENTIATION PROTEIN A"/>
    <property type="match status" value="1"/>
</dbReference>
<dbReference type="Gene3D" id="3.90.25.10">
    <property type="entry name" value="UDP-galactose 4-epimerase, domain 1"/>
    <property type="match status" value="1"/>
</dbReference>
<proteinExistence type="predicted"/>
<dbReference type="PANTHER" id="PTHR43162">
    <property type="match status" value="1"/>
</dbReference>
<dbReference type="EMBL" id="JSUH01000015">
    <property type="protein sequence ID" value="KHD96536.1"/>
    <property type="molecule type" value="Genomic_DNA"/>
</dbReference>
<dbReference type="SUPFAM" id="SSF51735">
    <property type="entry name" value="NAD(P)-binding Rossmann-fold domains"/>
    <property type="match status" value="1"/>
</dbReference>
<dbReference type="AlphaFoldDB" id="A0A0A6VPE3"/>
<keyword evidence="3" id="KW-1185">Reference proteome</keyword>
<dbReference type="OrthoDB" id="3243290at2"/>
<sequence>MTNVLVLGATGTVGRRVVRQLRERGATVTVASRAPADRGAVRFDWTDPGTWEKAVGGATHAFVMAPDGVAVDPRFLHLATTHGVDRMVLLSSKAIEAMGDLRLLAAERAVHDCGAVWSIVRADWFNQNFDEGFLRDTVLAGEVVMPLGDVRQAFNDAEDVAAVAVTALTEPGHEGRTYELSGPEALSFTEAVDIIAENTGRPLRYLGAAEDYVRVLTECGADRDQVLAEAAAFAALRAAGDAHVDDTVERVTGRPPRDFRTYAHEAAARGAWR</sequence>
<dbReference type="RefSeq" id="WP_035929331.1">
    <property type="nucleotide sequence ID" value="NZ_JSUH01000015.1"/>
</dbReference>
<accession>A0A0A6VPE3</accession>
<dbReference type="Gene3D" id="3.40.50.720">
    <property type="entry name" value="NAD(P)-binding Rossmann-like Domain"/>
    <property type="match status" value="1"/>
</dbReference>
<name>A0A0A6VPE3_KOCRO</name>
<gene>
    <name evidence="2" type="ORF">GY22_14620</name>
</gene>
<evidence type="ECO:0000313" key="3">
    <source>
        <dbReference type="Proteomes" id="UP000030466"/>
    </source>
</evidence>
<evidence type="ECO:0000259" key="1">
    <source>
        <dbReference type="Pfam" id="PF05368"/>
    </source>
</evidence>
<protein>
    <submittedName>
        <fullName evidence="2">NmrA family transcriptional regulator</fullName>
    </submittedName>
</protein>
<feature type="domain" description="NmrA-like" evidence="1">
    <location>
        <begin position="3"/>
        <end position="215"/>
    </location>
</feature>
<organism evidence="2 3">
    <name type="scientific">Kocuria rosea subsp. polaris</name>
    <dbReference type="NCBI Taxonomy" id="136273"/>
    <lineage>
        <taxon>Bacteria</taxon>
        <taxon>Bacillati</taxon>
        <taxon>Actinomycetota</taxon>
        <taxon>Actinomycetes</taxon>
        <taxon>Micrococcales</taxon>
        <taxon>Micrococcaceae</taxon>
        <taxon>Kocuria</taxon>
    </lineage>
</organism>